<keyword evidence="2" id="KW-1185">Reference proteome</keyword>
<comment type="caution">
    <text evidence="1">The sequence shown here is derived from an EMBL/GenBank/DDBJ whole genome shotgun (WGS) entry which is preliminary data.</text>
</comment>
<reference evidence="1 2" key="1">
    <citation type="journal article" date="2016" name="Nat. Commun.">
        <title>Extremotolerant tardigrade genome and improved radiotolerance of human cultured cells by tardigrade-unique protein.</title>
        <authorList>
            <person name="Hashimoto T."/>
            <person name="Horikawa D.D."/>
            <person name="Saito Y."/>
            <person name="Kuwahara H."/>
            <person name="Kozuka-Hata H."/>
            <person name="Shin-I T."/>
            <person name="Minakuchi Y."/>
            <person name="Ohishi K."/>
            <person name="Motoyama A."/>
            <person name="Aizu T."/>
            <person name="Enomoto A."/>
            <person name="Kondo K."/>
            <person name="Tanaka S."/>
            <person name="Hara Y."/>
            <person name="Koshikawa S."/>
            <person name="Sagara H."/>
            <person name="Miura T."/>
            <person name="Yokobori S."/>
            <person name="Miyagawa K."/>
            <person name="Suzuki Y."/>
            <person name="Kubo T."/>
            <person name="Oyama M."/>
            <person name="Kohara Y."/>
            <person name="Fujiyama A."/>
            <person name="Arakawa K."/>
            <person name="Katayama T."/>
            <person name="Toyoda A."/>
            <person name="Kunieda T."/>
        </authorList>
    </citation>
    <scope>NUCLEOTIDE SEQUENCE [LARGE SCALE GENOMIC DNA]</scope>
    <source>
        <strain evidence="1 2">YOKOZUNA-1</strain>
    </source>
</reference>
<evidence type="ECO:0000313" key="2">
    <source>
        <dbReference type="Proteomes" id="UP000186922"/>
    </source>
</evidence>
<dbReference type="AlphaFoldDB" id="A0A1D1VTH5"/>
<accession>A0A1D1VTH5</accession>
<proteinExistence type="predicted"/>
<protein>
    <submittedName>
        <fullName evidence="1">Uncharacterized protein</fullName>
    </submittedName>
</protein>
<dbReference type="Proteomes" id="UP000186922">
    <property type="component" value="Unassembled WGS sequence"/>
</dbReference>
<sequence length="97" mass="10921">MGELRDCCFLFQTTRKDIRPDCVAVAGAVRYLLAPTPPKRGSEEPRTRRTLFANSFAPEQHMPPEICPLFSKNYGSEQLRPPTVTNPINFSPMVTLP</sequence>
<name>A0A1D1VTH5_RAMVA</name>
<evidence type="ECO:0000313" key="1">
    <source>
        <dbReference type="EMBL" id="GAV04832.1"/>
    </source>
</evidence>
<organism evidence="1 2">
    <name type="scientific">Ramazzottius varieornatus</name>
    <name type="common">Water bear</name>
    <name type="synonym">Tardigrade</name>
    <dbReference type="NCBI Taxonomy" id="947166"/>
    <lineage>
        <taxon>Eukaryota</taxon>
        <taxon>Metazoa</taxon>
        <taxon>Ecdysozoa</taxon>
        <taxon>Tardigrada</taxon>
        <taxon>Eutardigrada</taxon>
        <taxon>Parachela</taxon>
        <taxon>Hypsibioidea</taxon>
        <taxon>Ramazzottiidae</taxon>
        <taxon>Ramazzottius</taxon>
    </lineage>
</organism>
<gene>
    <name evidence="1" type="primary">RvY_15052-1</name>
    <name evidence="1" type="synonym">RvY_15052.1</name>
    <name evidence="1" type="ORF">RvY_15052</name>
</gene>
<dbReference type="EMBL" id="BDGG01000011">
    <property type="protein sequence ID" value="GAV04832.1"/>
    <property type="molecule type" value="Genomic_DNA"/>
</dbReference>